<keyword evidence="3 5" id="KW-0378">Hydrolase</keyword>
<dbReference type="RefSeq" id="WP_139600849.1">
    <property type="nucleotide sequence ID" value="NZ_VDCQ01000004.1"/>
</dbReference>
<accession>A0A5C4TEK7</accession>
<comment type="similarity">
    <text evidence="2 5">Belongs to the glycosyl hydrolase 43 family.</text>
</comment>
<comment type="pathway">
    <text evidence="1">Glycan metabolism; L-arabinan degradation.</text>
</comment>
<keyword evidence="4 5" id="KW-0326">Glycosidase</keyword>
<dbReference type="GO" id="GO:0004553">
    <property type="term" value="F:hydrolase activity, hydrolyzing O-glycosyl compounds"/>
    <property type="evidence" value="ECO:0007669"/>
    <property type="project" value="InterPro"/>
</dbReference>
<dbReference type="GO" id="GO:0005975">
    <property type="term" value="P:carbohydrate metabolic process"/>
    <property type="evidence" value="ECO:0007669"/>
    <property type="project" value="InterPro"/>
</dbReference>
<dbReference type="SUPFAM" id="SSF75005">
    <property type="entry name" value="Arabinanase/levansucrase/invertase"/>
    <property type="match status" value="1"/>
</dbReference>
<dbReference type="Proteomes" id="UP000307943">
    <property type="component" value="Unassembled WGS sequence"/>
</dbReference>
<dbReference type="PANTHER" id="PTHR43301">
    <property type="entry name" value="ARABINAN ENDO-1,5-ALPHA-L-ARABINOSIDASE"/>
    <property type="match status" value="1"/>
</dbReference>
<dbReference type="InterPro" id="IPR023296">
    <property type="entry name" value="Glyco_hydro_beta-prop_sf"/>
</dbReference>
<evidence type="ECO:0000256" key="2">
    <source>
        <dbReference type="ARBA" id="ARBA00009865"/>
    </source>
</evidence>
<evidence type="ECO:0000256" key="1">
    <source>
        <dbReference type="ARBA" id="ARBA00004834"/>
    </source>
</evidence>
<dbReference type="Gene3D" id="2.115.10.20">
    <property type="entry name" value="Glycosyl hydrolase domain, family 43"/>
    <property type="match status" value="1"/>
</dbReference>
<dbReference type="OrthoDB" id="9763933at2"/>
<dbReference type="InterPro" id="IPR050727">
    <property type="entry name" value="GH43_arabinanases"/>
</dbReference>
<dbReference type="AlphaFoldDB" id="A0A5C4TEK7"/>
<name>A0A5C4TEK7_9BACL</name>
<evidence type="ECO:0000256" key="3">
    <source>
        <dbReference type="ARBA" id="ARBA00022801"/>
    </source>
</evidence>
<reference evidence="6 7" key="1">
    <citation type="submission" date="2019-05" db="EMBL/GenBank/DDBJ databases">
        <title>We sequenced the genome of Paenibacillus hemerocallicola KCTC 33185 for further insight into its adaptation and study the phylogeny of Paenibacillus.</title>
        <authorList>
            <person name="Narsing Rao M.P."/>
        </authorList>
    </citation>
    <scope>NUCLEOTIDE SEQUENCE [LARGE SCALE GENOMIC DNA]</scope>
    <source>
        <strain evidence="6 7">KCTC 33185</strain>
    </source>
</reference>
<evidence type="ECO:0000256" key="4">
    <source>
        <dbReference type="ARBA" id="ARBA00023295"/>
    </source>
</evidence>
<evidence type="ECO:0000313" key="7">
    <source>
        <dbReference type="Proteomes" id="UP000307943"/>
    </source>
</evidence>
<gene>
    <name evidence="6" type="ORF">FE784_04055</name>
</gene>
<dbReference type="Pfam" id="PF04616">
    <property type="entry name" value="Glyco_hydro_43"/>
    <property type="match status" value="1"/>
</dbReference>
<protein>
    <submittedName>
        <fullName evidence="6">Glycoside hydrolase</fullName>
    </submittedName>
</protein>
<keyword evidence="7" id="KW-1185">Reference proteome</keyword>
<comment type="caution">
    <text evidence="6">The sequence shown here is derived from an EMBL/GenBank/DDBJ whole genome shotgun (WGS) entry which is preliminary data.</text>
</comment>
<proteinExistence type="inferred from homology"/>
<organism evidence="6 7">
    <name type="scientific">Paenibacillus hemerocallicola</name>
    <dbReference type="NCBI Taxonomy" id="1172614"/>
    <lineage>
        <taxon>Bacteria</taxon>
        <taxon>Bacillati</taxon>
        <taxon>Bacillota</taxon>
        <taxon>Bacilli</taxon>
        <taxon>Bacillales</taxon>
        <taxon>Paenibacillaceae</taxon>
        <taxon>Paenibacillus</taxon>
    </lineage>
</organism>
<dbReference type="EMBL" id="VDCQ01000004">
    <property type="protein sequence ID" value="TNJ67563.1"/>
    <property type="molecule type" value="Genomic_DNA"/>
</dbReference>
<dbReference type="CDD" id="cd08981">
    <property type="entry name" value="GH43_Bt1873-like"/>
    <property type="match status" value="1"/>
</dbReference>
<dbReference type="PANTHER" id="PTHR43301:SF3">
    <property type="entry name" value="ARABINAN ENDO-1,5-ALPHA-L-ARABINOSIDASE A-RELATED"/>
    <property type="match status" value="1"/>
</dbReference>
<dbReference type="InterPro" id="IPR006710">
    <property type="entry name" value="Glyco_hydro_43"/>
</dbReference>
<evidence type="ECO:0000256" key="5">
    <source>
        <dbReference type="RuleBase" id="RU361187"/>
    </source>
</evidence>
<sequence>MISRQNLRIRDPYVLTDIEEGLYYLYGTNHLIGFDVYTSRDLEHWEGPFPAFRPEAGFWADRDYWAPEVHEYRGRYYMFATLKAEGACRGTQIFAAEHPLGPFRLCSDGPVTPRDWECLDGTLYIDERQKPWMVFCHEWLQVHDGEMCAIPLTDSLDGPSGEPTLLFNASGAPWAMPRGTGIDYITDGPWLFRSGGQLLMMWSSFGRDGYAIGLSRSVSGSVLGPWTHDERTLFGKDGGHGMIFRDLQDEWMLTYHIPNKSPEERAVFIPLKEAIPEWSVKSIEI</sequence>
<evidence type="ECO:0000313" key="6">
    <source>
        <dbReference type="EMBL" id="TNJ67563.1"/>
    </source>
</evidence>